<protein>
    <submittedName>
        <fullName evidence="1">Uncharacterized protein</fullName>
    </submittedName>
</protein>
<sequence length="50" mass="5820">SPRDGNCPVFAFLDHFEVPDLCKEPLLMLYITMLGLRPEKTAHEWCEAER</sequence>
<evidence type="ECO:0000313" key="1">
    <source>
        <dbReference type="EMBL" id="KKL82506.1"/>
    </source>
</evidence>
<proteinExistence type="predicted"/>
<feature type="non-terminal residue" evidence="1">
    <location>
        <position position="1"/>
    </location>
</feature>
<gene>
    <name evidence="1" type="ORF">LCGC14_1984050</name>
</gene>
<comment type="caution">
    <text evidence="1">The sequence shown here is derived from an EMBL/GenBank/DDBJ whole genome shotgun (WGS) entry which is preliminary data.</text>
</comment>
<dbReference type="AlphaFoldDB" id="A0A0F9FW58"/>
<name>A0A0F9FW58_9ZZZZ</name>
<reference evidence="1" key="1">
    <citation type="journal article" date="2015" name="Nature">
        <title>Complex archaea that bridge the gap between prokaryotes and eukaryotes.</title>
        <authorList>
            <person name="Spang A."/>
            <person name="Saw J.H."/>
            <person name="Jorgensen S.L."/>
            <person name="Zaremba-Niedzwiedzka K."/>
            <person name="Martijn J."/>
            <person name="Lind A.E."/>
            <person name="van Eijk R."/>
            <person name="Schleper C."/>
            <person name="Guy L."/>
            <person name="Ettema T.J."/>
        </authorList>
    </citation>
    <scope>NUCLEOTIDE SEQUENCE</scope>
</reference>
<accession>A0A0F9FW58</accession>
<dbReference type="EMBL" id="LAZR01022258">
    <property type="protein sequence ID" value="KKL82506.1"/>
    <property type="molecule type" value="Genomic_DNA"/>
</dbReference>
<organism evidence="1">
    <name type="scientific">marine sediment metagenome</name>
    <dbReference type="NCBI Taxonomy" id="412755"/>
    <lineage>
        <taxon>unclassified sequences</taxon>
        <taxon>metagenomes</taxon>
        <taxon>ecological metagenomes</taxon>
    </lineage>
</organism>